<keyword evidence="3" id="KW-1185">Reference proteome</keyword>
<dbReference type="Proteomes" id="UP000053820">
    <property type="component" value="Unassembled WGS sequence"/>
</dbReference>
<dbReference type="OrthoDB" id="2678679at2759"/>
<name>A0A0C9W828_9AGAM</name>
<proteinExistence type="predicted"/>
<sequence>MSLTPVTSAVPPALLATVREISDPVIKSPPHMMESLRGRLPAIKPPDIHILLDSRAHLVPVLVWSSRSCKLAPRLNALSRQELAKYSINPTTKAVHGRVRWYTTLEWAAGGEEALLAEIDTIPPSEMIIDDQAPSVTRKDLSRPWWSSPMETDGLSVDNEAPSPLSTKRIISEGLVLYEMRYDQHPKAFSPSDMPELGMQVQPVNNVPSFIPCRERSWGEGMQYWIYLIKDGVSVQHVFTRNEEHLQTEATSLLEGFQRDVLLSKEESSKFEARTSPYFVHTTPISYANGELWLTATSFSAHYQYQGQLYRAKKSPVVILCLGAEVVLNFVPRAGYGSVSEATAVAKVTEADNQAEASIVEKCLESPHNVTPMQVRADQRPSHRQPDEIAPGTSSQHEKEVAAGAMNVDDHQSGFNLDGSVSEPGLATNTPLSYRGRHHQIKANTRPQENLANT</sequence>
<accession>A0A0C9W828</accession>
<gene>
    <name evidence="2" type="ORF">HYDPIDRAFT_168377</name>
</gene>
<evidence type="ECO:0000256" key="1">
    <source>
        <dbReference type="SAM" id="MobiDB-lite"/>
    </source>
</evidence>
<organism evidence="2 3">
    <name type="scientific">Hydnomerulius pinastri MD-312</name>
    <dbReference type="NCBI Taxonomy" id="994086"/>
    <lineage>
        <taxon>Eukaryota</taxon>
        <taxon>Fungi</taxon>
        <taxon>Dikarya</taxon>
        <taxon>Basidiomycota</taxon>
        <taxon>Agaricomycotina</taxon>
        <taxon>Agaricomycetes</taxon>
        <taxon>Agaricomycetidae</taxon>
        <taxon>Boletales</taxon>
        <taxon>Boletales incertae sedis</taxon>
        <taxon>Leucogyrophana</taxon>
    </lineage>
</organism>
<dbReference type="EMBL" id="KN839850">
    <property type="protein sequence ID" value="KIJ63553.1"/>
    <property type="molecule type" value="Genomic_DNA"/>
</dbReference>
<feature type="region of interest" description="Disordered" evidence="1">
    <location>
        <begin position="374"/>
        <end position="454"/>
    </location>
</feature>
<reference evidence="2 3" key="1">
    <citation type="submission" date="2014-04" db="EMBL/GenBank/DDBJ databases">
        <title>Evolutionary Origins and Diversification of the Mycorrhizal Mutualists.</title>
        <authorList>
            <consortium name="DOE Joint Genome Institute"/>
            <consortium name="Mycorrhizal Genomics Consortium"/>
            <person name="Kohler A."/>
            <person name="Kuo A."/>
            <person name="Nagy L.G."/>
            <person name="Floudas D."/>
            <person name="Copeland A."/>
            <person name="Barry K.W."/>
            <person name="Cichocki N."/>
            <person name="Veneault-Fourrey C."/>
            <person name="LaButti K."/>
            <person name="Lindquist E.A."/>
            <person name="Lipzen A."/>
            <person name="Lundell T."/>
            <person name="Morin E."/>
            <person name="Murat C."/>
            <person name="Riley R."/>
            <person name="Ohm R."/>
            <person name="Sun H."/>
            <person name="Tunlid A."/>
            <person name="Henrissat B."/>
            <person name="Grigoriev I.V."/>
            <person name="Hibbett D.S."/>
            <person name="Martin F."/>
        </authorList>
    </citation>
    <scope>NUCLEOTIDE SEQUENCE [LARGE SCALE GENOMIC DNA]</scope>
    <source>
        <strain evidence="2 3">MD-312</strain>
    </source>
</reference>
<dbReference type="HOGENOM" id="CLU_602776_0_0_1"/>
<evidence type="ECO:0000313" key="2">
    <source>
        <dbReference type="EMBL" id="KIJ63553.1"/>
    </source>
</evidence>
<feature type="compositionally biased region" description="Basic and acidic residues" evidence="1">
    <location>
        <begin position="377"/>
        <end position="387"/>
    </location>
</feature>
<dbReference type="AlphaFoldDB" id="A0A0C9W828"/>
<protein>
    <submittedName>
        <fullName evidence="2">Uncharacterized protein</fullName>
    </submittedName>
</protein>
<feature type="compositionally biased region" description="Polar residues" evidence="1">
    <location>
        <begin position="442"/>
        <end position="454"/>
    </location>
</feature>
<evidence type="ECO:0000313" key="3">
    <source>
        <dbReference type="Proteomes" id="UP000053820"/>
    </source>
</evidence>